<dbReference type="Proteomes" id="UP000826195">
    <property type="component" value="Unassembled WGS sequence"/>
</dbReference>
<gene>
    <name evidence="2" type="ORF">KQX54_008365</name>
</gene>
<feature type="region of interest" description="Disordered" evidence="1">
    <location>
        <begin position="55"/>
        <end position="74"/>
    </location>
</feature>
<sequence length="268" mass="30145">MKLQLLFVGGNSLGISYKPYYIIRVQTTSHPLWLPLACRPGASFPVSPWVSPNQPRVAVETSEDRRNRDETGWWTTTSHPLSSLQPLRLPRIIRPFVPDAIQDTGNRHTGESGPKTPMSFAASRIIEIGGSRTMGRKKNNCLLSKFPVEISYQIHYNSVSVAPVAPGMRALNKPRSIVGCTIAKKQVPYCVSPYSCSRIKVEKGRRRKKREDMRLRETVRVLKPVPPASYSTVRTKASVRRTAKFSLGYSVLFNAFLRPLRVCYTVTS</sequence>
<dbReference type="EMBL" id="JAHXZJ010001492">
    <property type="protein sequence ID" value="KAH0552293.1"/>
    <property type="molecule type" value="Genomic_DNA"/>
</dbReference>
<comment type="caution">
    <text evidence="2">The sequence shown here is derived from an EMBL/GenBank/DDBJ whole genome shotgun (WGS) entry which is preliminary data.</text>
</comment>
<evidence type="ECO:0000313" key="2">
    <source>
        <dbReference type="EMBL" id="KAH0552293.1"/>
    </source>
</evidence>
<reference evidence="2 3" key="1">
    <citation type="journal article" date="2021" name="J. Hered.">
        <title>A chromosome-level genome assembly of the parasitoid wasp, Cotesia glomerata (Hymenoptera: Braconidae).</title>
        <authorList>
            <person name="Pinto B.J."/>
            <person name="Weis J.J."/>
            <person name="Gamble T."/>
            <person name="Ode P.J."/>
            <person name="Paul R."/>
            <person name="Zaspel J.M."/>
        </authorList>
    </citation>
    <scope>NUCLEOTIDE SEQUENCE [LARGE SCALE GENOMIC DNA]</scope>
    <source>
        <strain evidence="2">CgM1</strain>
    </source>
</reference>
<proteinExistence type="predicted"/>
<accession>A0AAV7IFI2</accession>
<evidence type="ECO:0000313" key="3">
    <source>
        <dbReference type="Proteomes" id="UP000826195"/>
    </source>
</evidence>
<name>A0AAV7IFI2_COTGL</name>
<feature type="compositionally biased region" description="Basic and acidic residues" evidence="1">
    <location>
        <begin position="62"/>
        <end position="71"/>
    </location>
</feature>
<dbReference type="AlphaFoldDB" id="A0AAV7IFI2"/>
<protein>
    <submittedName>
        <fullName evidence="2">Uncharacterized protein</fullName>
    </submittedName>
</protein>
<keyword evidence="3" id="KW-1185">Reference proteome</keyword>
<evidence type="ECO:0000256" key="1">
    <source>
        <dbReference type="SAM" id="MobiDB-lite"/>
    </source>
</evidence>
<organism evidence="2 3">
    <name type="scientific">Cotesia glomerata</name>
    <name type="common">Lepidopteran parasitic wasp</name>
    <name type="synonym">Apanteles glomeratus</name>
    <dbReference type="NCBI Taxonomy" id="32391"/>
    <lineage>
        <taxon>Eukaryota</taxon>
        <taxon>Metazoa</taxon>
        <taxon>Ecdysozoa</taxon>
        <taxon>Arthropoda</taxon>
        <taxon>Hexapoda</taxon>
        <taxon>Insecta</taxon>
        <taxon>Pterygota</taxon>
        <taxon>Neoptera</taxon>
        <taxon>Endopterygota</taxon>
        <taxon>Hymenoptera</taxon>
        <taxon>Apocrita</taxon>
        <taxon>Ichneumonoidea</taxon>
        <taxon>Braconidae</taxon>
        <taxon>Microgastrinae</taxon>
        <taxon>Cotesia</taxon>
    </lineage>
</organism>